<feature type="coiled-coil region" evidence="1">
    <location>
        <begin position="548"/>
        <end position="617"/>
    </location>
</feature>
<feature type="region of interest" description="Disordered" evidence="2">
    <location>
        <begin position="446"/>
        <end position="465"/>
    </location>
</feature>
<feature type="compositionally biased region" description="Basic and acidic residues" evidence="2">
    <location>
        <begin position="104"/>
        <end position="114"/>
    </location>
</feature>
<name>A0A2K3DE95_CHLRE</name>
<accession>A0A2K3DE95</accession>
<dbReference type="OrthoDB" id="550769at2759"/>
<feature type="region of interest" description="Disordered" evidence="2">
    <location>
        <begin position="276"/>
        <end position="296"/>
    </location>
</feature>
<dbReference type="RefSeq" id="XP_042921184.1">
    <property type="nucleotide sequence ID" value="XM_043065633.1"/>
</dbReference>
<feature type="compositionally biased region" description="Polar residues" evidence="2">
    <location>
        <begin position="368"/>
        <end position="382"/>
    </location>
</feature>
<dbReference type="CDD" id="cd15489">
    <property type="entry name" value="PHD_SF"/>
    <property type="match status" value="1"/>
</dbReference>
<gene>
    <name evidence="3" type="ORF">CHLRE_09g392393v5</name>
</gene>
<dbReference type="GeneID" id="66054643"/>
<reference evidence="3 4" key="1">
    <citation type="journal article" date="2007" name="Science">
        <title>The Chlamydomonas genome reveals the evolution of key animal and plant functions.</title>
        <authorList>
            <person name="Merchant S.S."/>
            <person name="Prochnik S.E."/>
            <person name="Vallon O."/>
            <person name="Harris E.H."/>
            <person name="Karpowicz S.J."/>
            <person name="Witman G.B."/>
            <person name="Terry A."/>
            <person name="Salamov A."/>
            <person name="Fritz-Laylin L.K."/>
            <person name="Marechal-Drouard L."/>
            <person name="Marshall W.F."/>
            <person name="Qu L.H."/>
            <person name="Nelson D.R."/>
            <person name="Sanderfoot A.A."/>
            <person name="Spalding M.H."/>
            <person name="Kapitonov V.V."/>
            <person name="Ren Q."/>
            <person name="Ferris P."/>
            <person name="Lindquist E."/>
            <person name="Shapiro H."/>
            <person name="Lucas S.M."/>
            <person name="Grimwood J."/>
            <person name="Schmutz J."/>
            <person name="Cardol P."/>
            <person name="Cerutti H."/>
            <person name="Chanfreau G."/>
            <person name="Chen C.L."/>
            <person name="Cognat V."/>
            <person name="Croft M.T."/>
            <person name="Dent R."/>
            <person name="Dutcher S."/>
            <person name="Fernandez E."/>
            <person name="Fukuzawa H."/>
            <person name="Gonzalez-Ballester D."/>
            <person name="Gonzalez-Halphen D."/>
            <person name="Hallmann A."/>
            <person name="Hanikenne M."/>
            <person name="Hippler M."/>
            <person name="Inwood W."/>
            <person name="Jabbari K."/>
            <person name="Kalanon M."/>
            <person name="Kuras R."/>
            <person name="Lefebvre P.A."/>
            <person name="Lemaire S.D."/>
            <person name="Lobanov A.V."/>
            <person name="Lohr M."/>
            <person name="Manuell A."/>
            <person name="Meier I."/>
            <person name="Mets L."/>
            <person name="Mittag M."/>
            <person name="Mittelmeier T."/>
            <person name="Moroney J.V."/>
            <person name="Moseley J."/>
            <person name="Napoli C."/>
            <person name="Nedelcu A.M."/>
            <person name="Niyogi K."/>
            <person name="Novoselov S.V."/>
            <person name="Paulsen I.T."/>
            <person name="Pazour G."/>
            <person name="Purton S."/>
            <person name="Ral J.P."/>
            <person name="Riano-Pachon D.M."/>
            <person name="Riekhof W."/>
            <person name="Rymarquis L."/>
            <person name="Schroda M."/>
            <person name="Stern D."/>
            <person name="Umen J."/>
            <person name="Willows R."/>
            <person name="Wilson N."/>
            <person name="Zimmer S.L."/>
            <person name="Allmer J."/>
            <person name="Balk J."/>
            <person name="Bisova K."/>
            <person name="Chen C.J."/>
            <person name="Elias M."/>
            <person name="Gendler K."/>
            <person name="Hauser C."/>
            <person name="Lamb M.R."/>
            <person name="Ledford H."/>
            <person name="Long J.C."/>
            <person name="Minagawa J."/>
            <person name="Page M.D."/>
            <person name="Pan J."/>
            <person name="Pootakham W."/>
            <person name="Roje S."/>
            <person name="Rose A."/>
            <person name="Stahlberg E."/>
            <person name="Terauchi A.M."/>
            <person name="Yang P."/>
            <person name="Ball S."/>
            <person name="Bowler C."/>
            <person name="Dieckmann C.L."/>
            <person name="Gladyshev V.N."/>
            <person name="Green P."/>
            <person name="Jorgensen R."/>
            <person name="Mayfield S."/>
            <person name="Mueller-Roeber B."/>
            <person name="Rajamani S."/>
            <person name="Sayre R.T."/>
            <person name="Brokstein P."/>
            <person name="Dubchak I."/>
            <person name="Goodstein D."/>
            <person name="Hornick L."/>
            <person name="Huang Y.W."/>
            <person name="Jhaveri J."/>
            <person name="Luo Y."/>
            <person name="Martinez D."/>
            <person name="Ngau W.C."/>
            <person name="Otillar B."/>
            <person name="Poliakov A."/>
            <person name="Porter A."/>
            <person name="Szajkowski L."/>
            <person name="Werner G."/>
            <person name="Zhou K."/>
            <person name="Grigoriev I.V."/>
            <person name="Rokhsar D.S."/>
            <person name="Grossman A.R."/>
        </authorList>
    </citation>
    <scope>NUCLEOTIDE SEQUENCE [LARGE SCALE GENOMIC DNA]</scope>
    <source>
        <strain evidence="4">CC-503</strain>
    </source>
</reference>
<feature type="region of interest" description="Disordered" evidence="2">
    <location>
        <begin position="1"/>
        <end position="129"/>
    </location>
</feature>
<feature type="region of interest" description="Disordered" evidence="2">
    <location>
        <begin position="364"/>
        <end position="435"/>
    </location>
</feature>
<protein>
    <submittedName>
        <fullName evidence="3">Uncharacterized protein</fullName>
    </submittedName>
</protein>
<dbReference type="EMBL" id="CM008970">
    <property type="protein sequence ID" value="PNW78855.1"/>
    <property type="molecule type" value="Genomic_DNA"/>
</dbReference>
<sequence>MVKAEPPEGSHPGPYQPSGGYQAPGHKGATVAPSVDESDEEVVDDEGEDEREGEDDDDDDSGEAEDGHGAAAGHGDDVRGHAPQQAETADAKADDGSDGLGAAHAHEDPEREVDGVSSGDAGPSGSGGAPAALLCATAAATTGGGSRKKRVRQRRGSVRTAADGPLMHLCFYCNQPSPNGELTRCCSCTPVSLEYNCHRRCHLRCAAKVPGQLLPGFEELGVWFCGCGRQNHPKHTPENHLKVVNASNPEADAVRAYVQTCALLLSAGNGAGAAAAQAAGGGAQGPGGAGSGLPTAWFAPDRVRARGRGLVPDPQQPGRVIFESMLTPQLATAGAAAAGAAAAGAAAAGAASTGAAAGGAAEAAGASKQESGRSGSERTTLSAEHRVRGSGMGAAAVGRGLPGGEEEAGAAAAPGFTAKPDPDQQHNPPQRGVVGGMRHRSLAQRWQPVTQAPPERSGAGARSGSAAAKPALAAASPVARLATAANGSDAAPLSVAGGQAGAVSSRSDDRAGAYDDGWEHPSAKRQRAEVAGAGTAGAGTAAAAAAAAAGSAAELAALRAQLADMQQRLADMERALSEEQTRRIRAEVRAEGLEEQRQRYEQEARDERERAMEARVAEAVMKRQVAELEKRMKG</sequence>
<feature type="compositionally biased region" description="Basic and acidic residues" evidence="2">
    <location>
        <begin position="506"/>
        <end position="528"/>
    </location>
</feature>
<dbReference type="Gramene" id="PNW78855">
    <property type="protein sequence ID" value="PNW78855"/>
    <property type="gene ID" value="CHLRE_09g392393v5"/>
</dbReference>
<dbReference type="InParanoid" id="A0A2K3DE95"/>
<evidence type="ECO:0000256" key="2">
    <source>
        <dbReference type="SAM" id="MobiDB-lite"/>
    </source>
</evidence>
<feature type="compositionally biased region" description="Gly residues" evidence="2">
    <location>
        <begin position="279"/>
        <end position="291"/>
    </location>
</feature>
<feature type="region of interest" description="Disordered" evidence="2">
    <location>
        <begin position="487"/>
        <end position="540"/>
    </location>
</feature>
<feature type="compositionally biased region" description="Acidic residues" evidence="2">
    <location>
        <begin position="36"/>
        <end position="64"/>
    </location>
</feature>
<dbReference type="AlphaFoldDB" id="A0A2K3DE95"/>
<keyword evidence="1" id="KW-0175">Coiled coil</keyword>
<evidence type="ECO:0000256" key="1">
    <source>
        <dbReference type="SAM" id="Coils"/>
    </source>
</evidence>
<evidence type="ECO:0000313" key="4">
    <source>
        <dbReference type="Proteomes" id="UP000006906"/>
    </source>
</evidence>
<evidence type="ECO:0000313" key="3">
    <source>
        <dbReference type="EMBL" id="PNW78855.1"/>
    </source>
</evidence>
<proteinExistence type="predicted"/>
<feature type="compositionally biased region" description="Low complexity" evidence="2">
    <location>
        <begin position="456"/>
        <end position="465"/>
    </location>
</feature>
<organism evidence="3 4">
    <name type="scientific">Chlamydomonas reinhardtii</name>
    <name type="common">Chlamydomonas smithii</name>
    <dbReference type="NCBI Taxonomy" id="3055"/>
    <lineage>
        <taxon>Eukaryota</taxon>
        <taxon>Viridiplantae</taxon>
        <taxon>Chlorophyta</taxon>
        <taxon>core chlorophytes</taxon>
        <taxon>Chlorophyceae</taxon>
        <taxon>CS clade</taxon>
        <taxon>Chlamydomonadales</taxon>
        <taxon>Chlamydomonadaceae</taxon>
        <taxon>Chlamydomonas</taxon>
    </lineage>
</organism>
<dbReference type="Proteomes" id="UP000006906">
    <property type="component" value="Chromosome 9"/>
</dbReference>
<keyword evidence="4" id="KW-1185">Reference proteome</keyword>
<feature type="compositionally biased region" description="Low complexity" evidence="2">
    <location>
        <begin position="529"/>
        <end position="540"/>
    </location>
</feature>
<dbReference type="KEGG" id="cre:CHLRE_09g392393v5"/>